<reference evidence="2 3" key="1">
    <citation type="submission" date="2024-06" db="EMBL/GenBank/DDBJ databases">
        <title>Genomic Encyclopedia of Type Strains, Phase IV (KMG-IV): sequencing the most valuable type-strain genomes for metagenomic binning, comparative biology and taxonomic classification.</title>
        <authorList>
            <person name="Goeker M."/>
        </authorList>
    </citation>
    <scope>NUCLEOTIDE SEQUENCE [LARGE SCALE GENOMIC DNA]</scope>
    <source>
        <strain evidence="2 3">DSM 19730</strain>
    </source>
</reference>
<protein>
    <submittedName>
        <fullName evidence="2">Phospholipase/carboxylesterase</fullName>
    </submittedName>
</protein>
<accession>A0ABV2KJ85</accession>
<feature type="domain" description="VOC" evidence="1">
    <location>
        <begin position="11"/>
        <end position="136"/>
    </location>
</feature>
<dbReference type="InterPro" id="IPR029068">
    <property type="entry name" value="Glyas_Bleomycin-R_OHBP_Dase"/>
</dbReference>
<sequence>MQQQSAEPQSGIHHVTLITRNVQANVDFYAGFLGLRLVKRTGGYEDAEQLHLFYGDASGSPGTLITFLVWEEGASGRVGHGQVFEIALAVPRSSLGEWMTRCLQHGVAMQGPSLEFGETVLRLKDPDGVIVKLVGADMPAPHPWGDTARGPTRLRAVTILSQAPEETAAFIARFGYRPGPVEGGTRRMLSGTDAIDIRDGSGFVEGVPGTGTADHVALRAADVAAIKALETQLSKLNSSPTNVHDRRYFTSLYVREPAGTLLEVATDGPGFTVDETPAELGATLMVPPDDEDRAQDIRVMLPQFAMPGEPRLPHRDLPFVHRFFTPDAPDGSTMVLLHGSGGTEADLMPLAHRIAPRATLLGVRGRAHEEGDARWFRRLGPISFDQADIRSEAEAFAAFLEGAVAAYGLNPARMTFIGLSNGANFAASVMSLQPGHIGKAILLRPMMVLEEPPAADLGDTEVLMIAGARDPFSNFGKPLAQWLTESGAMLDLHTIDAGHELSPEDESIAQDWLIARQGDGDG</sequence>
<dbReference type="SUPFAM" id="SSF54593">
    <property type="entry name" value="Glyoxalase/Bleomycin resistance protein/Dihydroxybiphenyl dioxygenase"/>
    <property type="match status" value="1"/>
</dbReference>
<keyword evidence="3" id="KW-1185">Reference proteome</keyword>
<dbReference type="PANTHER" id="PTHR36110">
    <property type="entry name" value="RING-CLEAVING DIOXYGENASE MHQE-RELATED"/>
    <property type="match status" value="1"/>
</dbReference>
<dbReference type="EMBL" id="JBEPMN010000002">
    <property type="protein sequence ID" value="MET3660670.1"/>
    <property type="molecule type" value="Genomic_DNA"/>
</dbReference>
<dbReference type="PANTHER" id="PTHR36110:SF2">
    <property type="entry name" value="RING-CLEAVING DIOXYGENASE MHQE-RELATED"/>
    <property type="match status" value="1"/>
</dbReference>
<organism evidence="2 3">
    <name type="scientific">Aquamicrobium ahrensii</name>
    <dbReference type="NCBI Taxonomy" id="469551"/>
    <lineage>
        <taxon>Bacteria</taxon>
        <taxon>Pseudomonadati</taxon>
        <taxon>Pseudomonadota</taxon>
        <taxon>Alphaproteobacteria</taxon>
        <taxon>Hyphomicrobiales</taxon>
        <taxon>Phyllobacteriaceae</taxon>
        <taxon>Aquamicrobium</taxon>
    </lineage>
</organism>
<dbReference type="Pfam" id="PF00903">
    <property type="entry name" value="Glyoxalase"/>
    <property type="match status" value="1"/>
</dbReference>
<dbReference type="SUPFAM" id="SSF53474">
    <property type="entry name" value="alpha/beta-Hydrolases"/>
    <property type="match status" value="1"/>
</dbReference>
<dbReference type="InterPro" id="IPR037523">
    <property type="entry name" value="VOC_core"/>
</dbReference>
<evidence type="ECO:0000313" key="3">
    <source>
        <dbReference type="Proteomes" id="UP001549143"/>
    </source>
</evidence>
<dbReference type="RefSeq" id="WP_354150547.1">
    <property type="nucleotide sequence ID" value="NZ_JBEPMN010000002.1"/>
</dbReference>
<dbReference type="InterPro" id="IPR029058">
    <property type="entry name" value="AB_hydrolase_fold"/>
</dbReference>
<dbReference type="Proteomes" id="UP001549143">
    <property type="component" value="Unassembled WGS sequence"/>
</dbReference>
<gene>
    <name evidence="2" type="ORF">ABID44_000984</name>
</gene>
<dbReference type="Gene3D" id="3.10.180.10">
    <property type="entry name" value="2,3-Dihydroxybiphenyl 1,2-Dioxygenase, domain 1"/>
    <property type="match status" value="2"/>
</dbReference>
<dbReference type="InterPro" id="IPR004360">
    <property type="entry name" value="Glyas_Fos-R_dOase_dom"/>
</dbReference>
<dbReference type="Gene3D" id="3.40.50.1820">
    <property type="entry name" value="alpha/beta hydrolase"/>
    <property type="match status" value="1"/>
</dbReference>
<dbReference type="PROSITE" id="PS51819">
    <property type="entry name" value="VOC"/>
    <property type="match status" value="2"/>
</dbReference>
<name>A0ABV2KJ85_9HYPH</name>
<evidence type="ECO:0000313" key="2">
    <source>
        <dbReference type="EMBL" id="MET3660670.1"/>
    </source>
</evidence>
<proteinExistence type="predicted"/>
<comment type="caution">
    <text evidence="2">The sequence shown here is derived from an EMBL/GenBank/DDBJ whole genome shotgun (WGS) entry which is preliminary data.</text>
</comment>
<feature type="domain" description="VOC" evidence="1">
    <location>
        <begin position="153"/>
        <end position="267"/>
    </location>
</feature>
<dbReference type="InterPro" id="IPR052537">
    <property type="entry name" value="Extradiol_RC_dioxygenase"/>
</dbReference>
<evidence type="ECO:0000259" key="1">
    <source>
        <dbReference type="PROSITE" id="PS51819"/>
    </source>
</evidence>